<keyword evidence="2" id="KW-0456">Lyase</keyword>
<evidence type="ECO:0000256" key="1">
    <source>
        <dbReference type="ARBA" id="ARBA00010424"/>
    </source>
</evidence>
<dbReference type="STRING" id="234267.Acid_4865"/>
<dbReference type="InterPro" id="IPR013785">
    <property type="entry name" value="Aldolase_TIM"/>
</dbReference>
<reference evidence="2" key="1">
    <citation type="submission" date="2006-10" db="EMBL/GenBank/DDBJ databases">
        <title>Complete sequence of Solibacter usitatus Ellin6076.</title>
        <authorList>
            <consortium name="US DOE Joint Genome Institute"/>
            <person name="Copeland A."/>
            <person name="Lucas S."/>
            <person name="Lapidus A."/>
            <person name="Barry K."/>
            <person name="Detter J.C."/>
            <person name="Glavina del Rio T."/>
            <person name="Hammon N."/>
            <person name="Israni S."/>
            <person name="Dalin E."/>
            <person name="Tice H."/>
            <person name="Pitluck S."/>
            <person name="Thompson L.S."/>
            <person name="Brettin T."/>
            <person name="Bruce D."/>
            <person name="Han C."/>
            <person name="Tapia R."/>
            <person name="Gilna P."/>
            <person name="Schmutz J."/>
            <person name="Larimer F."/>
            <person name="Land M."/>
            <person name="Hauser L."/>
            <person name="Kyrpides N."/>
            <person name="Mikhailova N."/>
            <person name="Janssen P.H."/>
            <person name="Kuske C.R."/>
            <person name="Richardson P."/>
        </authorList>
    </citation>
    <scope>NUCLEOTIDE SEQUENCE</scope>
    <source>
        <strain evidence="2">Ellin6076</strain>
    </source>
</reference>
<sequence length="274" mass="30490">MIHRNSIHTHEYLTLIGVPEMPPLTSPFDPGYDPATLESHLEQSSHLMAILKISMACWMVAKEDSTRRKVAAAIRHRVPTVTGGGPFEIAVAQDCLPAYLDLCADIGFTRIECGEGFTDMSLGAREVIGMAERRGLEVQFELGKKHGGAFSSDTTEQLISQGRRWLDAGARELVVEARESAKGVGLFDNDGEFNGTLADRFAHEFSLDTVTFEAPNKPSQFALLDHFGPQVRLCNIRLEELLRVEIYRRGLHSDAFCKDNLRPHLVKEEILRAS</sequence>
<name>Q01WZ1_SOLUE</name>
<dbReference type="SUPFAM" id="SSF102110">
    <property type="entry name" value="(2r)-phospho-3-sulfolactate synthase ComA"/>
    <property type="match status" value="1"/>
</dbReference>
<gene>
    <name evidence="2" type="ordered locus">Acid_4865</name>
</gene>
<dbReference type="InParanoid" id="Q01WZ1"/>
<organism evidence="2">
    <name type="scientific">Solibacter usitatus (strain Ellin6076)</name>
    <dbReference type="NCBI Taxonomy" id="234267"/>
    <lineage>
        <taxon>Bacteria</taxon>
        <taxon>Pseudomonadati</taxon>
        <taxon>Acidobacteriota</taxon>
        <taxon>Terriglobia</taxon>
        <taxon>Bryobacterales</taxon>
        <taxon>Solibacteraceae</taxon>
        <taxon>Candidatus Solibacter</taxon>
    </lineage>
</organism>
<comment type="similarity">
    <text evidence="1">Belongs to the phosphosulfolactate synthase family.</text>
</comment>
<dbReference type="eggNOG" id="COG1809">
    <property type="taxonomic scope" value="Bacteria"/>
</dbReference>
<dbReference type="HOGENOM" id="CLU_062679_2_0_0"/>
<protein>
    <submittedName>
        <fullName evidence="2">Phosphosulfolactate synthase</fullName>
        <ecNumber evidence="2">4.4.1.19</ecNumber>
    </submittedName>
</protein>
<dbReference type="KEGG" id="sus:Acid_4865"/>
<proteinExistence type="inferred from homology"/>
<dbReference type="EC" id="4.4.1.19" evidence="2"/>
<dbReference type="OrthoDB" id="7809088at2"/>
<dbReference type="GO" id="GO:0043817">
    <property type="term" value="F:phosphosulfolactate synthase activity"/>
    <property type="evidence" value="ECO:0007669"/>
    <property type="project" value="UniProtKB-EC"/>
</dbReference>
<dbReference type="AlphaFoldDB" id="Q01WZ1"/>
<dbReference type="InterPro" id="IPR036112">
    <property type="entry name" value="ComA_synth_sf"/>
</dbReference>
<accession>Q01WZ1</accession>
<dbReference type="Pfam" id="PF02679">
    <property type="entry name" value="ComA"/>
    <property type="match status" value="1"/>
</dbReference>
<dbReference type="Gene3D" id="3.20.20.70">
    <property type="entry name" value="Aldolase class I"/>
    <property type="match status" value="1"/>
</dbReference>
<dbReference type="EMBL" id="CP000473">
    <property type="protein sequence ID" value="ABJ85824.1"/>
    <property type="molecule type" value="Genomic_DNA"/>
</dbReference>
<dbReference type="InterPro" id="IPR003830">
    <property type="entry name" value="ComA_synth"/>
</dbReference>
<evidence type="ECO:0000313" key="2">
    <source>
        <dbReference type="EMBL" id="ABJ85824.1"/>
    </source>
</evidence>